<dbReference type="SUPFAM" id="SSF52172">
    <property type="entry name" value="CheY-like"/>
    <property type="match status" value="1"/>
</dbReference>
<evidence type="ECO:0000313" key="4">
    <source>
        <dbReference type="Proteomes" id="UP001197247"/>
    </source>
</evidence>
<dbReference type="EMBL" id="JAHBAY010000019">
    <property type="protein sequence ID" value="MBT0773651.1"/>
    <property type="molecule type" value="Genomic_DNA"/>
</dbReference>
<dbReference type="Pfam" id="PF03861">
    <property type="entry name" value="ANTAR"/>
    <property type="match status" value="1"/>
</dbReference>
<dbReference type="InterPro" id="IPR036388">
    <property type="entry name" value="WH-like_DNA-bd_sf"/>
</dbReference>
<evidence type="ECO:0000259" key="2">
    <source>
        <dbReference type="PROSITE" id="PS50921"/>
    </source>
</evidence>
<dbReference type="Gene3D" id="1.10.10.10">
    <property type="entry name" value="Winged helix-like DNA-binding domain superfamily/Winged helix DNA-binding domain"/>
    <property type="match status" value="1"/>
</dbReference>
<dbReference type="RefSeq" id="WP_214160192.1">
    <property type="nucleotide sequence ID" value="NZ_JAHBAY010000019.1"/>
</dbReference>
<dbReference type="PROSITE" id="PS50921">
    <property type="entry name" value="ANTAR"/>
    <property type="match status" value="1"/>
</dbReference>
<feature type="domain" description="ANTAR" evidence="2">
    <location>
        <begin position="30"/>
        <end position="91"/>
    </location>
</feature>
<comment type="caution">
    <text evidence="3">The sequence shown here is derived from an EMBL/GenBank/DDBJ whole genome shotgun (WGS) entry which is preliminary data.</text>
</comment>
<protein>
    <submittedName>
        <fullName evidence="3">ANTAR domain-containing protein</fullName>
    </submittedName>
</protein>
<reference evidence="3 4" key="1">
    <citation type="submission" date="2021-05" db="EMBL/GenBank/DDBJ databases">
        <title>Kineosporia and Streptomyces sp. nov. two new marine actinobacteria isolated from Coral.</title>
        <authorList>
            <person name="Buangrab K."/>
            <person name="Sutthacheep M."/>
            <person name="Yeemin T."/>
            <person name="Harunari E."/>
            <person name="Igarashi Y."/>
            <person name="Kanchanasin P."/>
            <person name="Tanasupawat S."/>
            <person name="Phongsopitanun W."/>
        </authorList>
    </citation>
    <scope>NUCLEOTIDE SEQUENCE [LARGE SCALE GENOMIC DNA]</scope>
    <source>
        <strain evidence="3 4">J2-2</strain>
    </source>
</reference>
<feature type="region of interest" description="Disordered" evidence="1">
    <location>
        <begin position="1"/>
        <end position="27"/>
    </location>
</feature>
<dbReference type="Proteomes" id="UP001197247">
    <property type="component" value="Unassembled WGS sequence"/>
</dbReference>
<dbReference type="InterPro" id="IPR011006">
    <property type="entry name" value="CheY-like_superfamily"/>
</dbReference>
<keyword evidence="4" id="KW-1185">Reference proteome</keyword>
<dbReference type="SMART" id="SM01012">
    <property type="entry name" value="ANTAR"/>
    <property type="match status" value="1"/>
</dbReference>
<proteinExistence type="predicted"/>
<evidence type="ECO:0000256" key="1">
    <source>
        <dbReference type="SAM" id="MobiDB-lite"/>
    </source>
</evidence>
<sequence length="136" mass="14698">MNDNDQNDQNDLPNEDEIDGPDAPVPDVPVEQLWAEVESLRRGLLTRELTGQATGLLAAWLSITTDQAWQIVSGVSNHTNLRAREVARLLVDSANDAVAGEADQEQMLKIADAIDIVYARHIRPAAPTPPVSGPAV</sequence>
<evidence type="ECO:0000313" key="3">
    <source>
        <dbReference type="EMBL" id="MBT0773651.1"/>
    </source>
</evidence>
<name>A0ABS5TS64_9ACTN</name>
<dbReference type="InterPro" id="IPR005561">
    <property type="entry name" value="ANTAR"/>
</dbReference>
<feature type="compositionally biased region" description="Acidic residues" evidence="1">
    <location>
        <begin position="1"/>
        <end position="20"/>
    </location>
</feature>
<organism evidence="3 4">
    <name type="scientific">Kineosporia corallincola</name>
    <dbReference type="NCBI Taxonomy" id="2835133"/>
    <lineage>
        <taxon>Bacteria</taxon>
        <taxon>Bacillati</taxon>
        <taxon>Actinomycetota</taxon>
        <taxon>Actinomycetes</taxon>
        <taxon>Kineosporiales</taxon>
        <taxon>Kineosporiaceae</taxon>
        <taxon>Kineosporia</taxon>
    </lineage>
</organism>
<accession>A0ABS5TS64</accession>
<gene>
    <name evidence="3" type="ORF">KIH74_32200</name>
</gene>